<keyword evidence="7" id="KW-1133">Transmembrane helix</keyword>
<name>A0A4S4FM15_9MICO</name>
<evidence type="ECO:0000313" key="10">
    <source>
        <dbReference type="Proteomes" id="UP000309133"/>
    </source>
</evidence>
<dbReference type="PANTHER" id="PTHR43350:SF2">
    <property type="entry name" value="GROES-LIKE ZINC-BINDING ALCOHOL DEHYDROGENASE FAMILY PROTEIN"/>
    <property type="match status" value="1"/>
</dbReference>
<dbReference type="AlphaFoldDB" id="A0A4S4FM15"/>
<keyword evidence="5" id="KW-0560">Oxidoreductase</keyword>
<dbReference type="Pfam" id="PF00107">
    <property type="entry name" value="ADH_zinc_N"/>
    <property type="match status" value="1"/>
</dbReference>
<feature type="transmembrane region" description="Helical" evidence="7">
    <location>
        <begin position="163"/>
        <end position="182"/>
    </location>
</feature>
<gene>
    <name evidence="9" type="ORF">E6C64_05380</name>
</gene>
<evidence type="ECO:0000259" key="8">
    <source>
        <dbReference type="SMART" id="SM00829"/>
    </source>
</evidence>
<keyword evidence="4 6" id="KW-0862">Zinc</keyword>
<comment type="cofactor">
    <cofactor evidence="1 6">
        <name>Zn(2+)</name>
        <dbReference type="ChEBI" id="CHEBI:29105"/>
    </cofactor>
</comment>
<evidence type="ECO:0000256" key="6">
    <source>
        <dbReference type="RuleBase" id="RU361277"/>
    </source>
</evidence>
<reference evidence="9 10" key="1">
    <citation type="submission" date="2019-04" db="EMBL/GenBank/DDBJ databases">
        <authorList>
            <person name="Jiang L."/>
        </authorList>
    </citation>
    <scope>NUCLEOTIDE SEQUENCE [LARGE SCALE GENOMIC DNA]</scope>
    <source>
        <strain evidence="9 10">YIM 131853</strain>
    </source>
</reference>
<dbReference type="RefSeq" id="WP_136426630.1">
    <property type="nucleotide sequence ID" value="NZ_SSSM01000003.1"/>
</dbReference>
<proteinExistence type="inferred from homology"/>
<feature type="domain" description="Enoyl reductase (ER)" evidence="8">
    <location>
        <begin position="13"/>
        <end position="364"/>
    </location>
</feature>
<dbReference type="InterPro" id="IPR002328">
    <property type="entry name" value="ADH_Zn_CS"/>
</dbReference>
<evidence type="ECO:0000256" key="7">
    <source>
        <dbReference type="SAM" id="Phobius"/>
    </source>
</evidence>
<dbReference type="SUPFAM" id="SSF51735">
    <property type="entry name" value="NAD(P)-binding Rossmann-fold domains"/>
    <property type="match status" value="1"/>
</dbReference>
<dbReference type="Gene3D" id="3.40.50.720">
    <property type="entry name" value="NAD(P)-binding Rossmann-like Domain"/>
    <property type="match status" value="1"/>
</dbReference>
<dbReference type="Proteomes" id="UP000309133">
    <property type="component" value="Unassembled WGS sequence"/>
</dbReference>
<accession>A0A4S4FM15</accession>
<dbReference type="InterPro" id="IPR013154">
    <property type="entry name" value="ADH-like_N"/>
</dbReference>
<evidence type="ECO:0000256" key="4">
    <source>
        <dbReference type="ARBA" id="ARBA00022833"/>
    </source>
</evidence>
<keyword evidence="7" id="KW-0472">Membrane</keyword>
<evidence type="ECO:0000256" key="2">
    <source>
        <dbReference type="ARBA" id="ARBA00008072"/>
    </source>
</evidence>
<dbReference type="GO" id="GO:0016491">
    <property type="term" value="F:oxidoreductase activity"/>
    <property type="evidence" value="ECO:0007669"/>
    <property type="project" value="UniProtKB-KW"/>
</dbReference>
<keyword evidence="7" id="KW-0812">Transmembrane</keyword>
<evidence type="ECO:0000313" key="9">
    <source>
        <dbReference type="EMBL" id="THG31510.1"/>
    </source>
</evidence>
<protein>
    <submittedName>
        <fullName evidence="9">NAD(P)-dependent alcohol dehydrogenase</fullName>
    </submittedName>
</protein>
<evidence type="ECO:0000256" key="1">
    <source>
        <dbReference type="ARBA" id="ARBA00001947"/>
    </source>
</evidence>
<dbReference type="EMBL" id="SSSM01000003">
    <property type="protein sequence ID" value="THG31510.1"/>
    <property type="molecule type" value="Genomic_DNA"/>
</dbReference>
<keyword evidence="10" id="KW-1185">Reference proteome</keyword>
<dbReference type="InterPro" id="IPR036291">
    <property type="entry name" value="NAD(P)-bd_dom_sf"/>
</dbReference>
<dbReference type="Pfam" id="PF08240">
    <property type="entry name" value="ADH_N"/>
    <property type="match status" value="1"/>
</dbReference>
<evidence type="ECO:0000256" key="3">
    <source>
        <dbReference type="ARBA" id="ARBA00022723"/>
    </source>
</evidence>
<dbReference type="InterPro" id="IPR020843">
    <property type="entry name" value="ER"/>
</dbReference>
<dbReference type="InterPro" id="IPR013149">
    <property type="entry name" value="ADH-like_C"/>
</dbReference>
<dbReference type="SMART" id="SM00829">
    <property type="entry name" value="PKS_ER"/>
    <property type="match status" value="1"/>
</dbReference>
<dbReference type="PANTHER" id="PTHR43350">
    <property type="entry name" value="NAD-DEPENDENT ALCOHOL DEHYDROGENASE"/>
    <property type="match status" value="1"/>
</dbReference>
<dbReference type="SUPFAM" id="SSF50129">
    <property type="entry name" value="GroES-like"/>
    <property type="match status" value="1"/>
</dbReference>
<evidence type="ECO:0000256" key="5">
    <source>
        <dbReference type="ARBA" id="ARBA00023002"/>
    </source>
</evidence>
<dbReference type="OrthoDB" id="334894at2"/>
<dbReference type="InterPro" id="IPR011032">
    <property type="entry name" value="GroES-like_sf"/>
</dbReference>
<feature type="transmembrane region" description="Helical" evidence="7">
    <location>
        <begin position="188"/>
        <end position="217"/>
    </location>
</feature>
<comment type="caution">
    <text evidence="9">The sequence shown here is derived from an EMBL/GenBank/DDBJ whole genome shotgun (WGS) entry which is preliminary data.</text>
</comment>
<organism evidence="9 10">
    <name type="scientific">Naasia lichenicola</name>
    <dbReference type="NCBI Taxonomy" id="2565933"/>
    <lineage>
        <taxon>Bacteria</taxon>
        <taxon>Bacillati</taxon>
        <taxon>Actinomycetota</taxon>
        <taxon>Actinomycetes</taxon>
        <taxon>Micrococcales</taxon>
        <taxon>Microbacteriaceae</taxon>
        <taxon>Naasia</taxon>
    </lineage>
</organism>
<dbReference type="CDD" id="cd08278">
    <property type="entry name" value="benzyl_alcohol_DH"/>
    <property type="match status" value="1"/>
</dbReference>
<dbReference type="PROSITE" id="PS00059">
    <property type="entry name" value="ADH_ZINC"/>
    <property type="match status" value="1"/>
</dbReference>
<dbReference type="Gene3D" id="3.90.180.10">
    <property type="entry name" value="Medium-chain alcohol dehydrogenases, catalytic domain"/>
    <property type="match status" value="1"/>
</dbReference>
<dbReference type="GO" id="GO:0008270">
    <property type="term" value="F:zinc ion binding"/>
    <property type="evidence" value="ECO:0007669"/>
    <property type="project" value="InterPro"/>
</dbReference>
<keyword evidence="3 6" id="KW-0479">Metal-binding</keyword>
<comment type="similarity">
    <text evidence="2 6">Belongs to the zinc-containing alcohol dehydrogenase family.</text>
</comment>
<sequence length="371" mass="38036">MAYVRAAVVREPGGPFAIESLSMRGPEPGEVRVRIMAAGICHADLIARDQMYPVPLPAVLGHEGAGIVEECGSGVQALAPGDHVVLGFAYCGRCASCLQGFPGTCEHTAALNFGSERPAAEQPLSDSAGTISSSFFGQSSFAEYAIVAEHLAVRVPRDIPFELLAPLGCGVMTGAGTVFHVLDPRPGSSIAVFGAGAVGCAAIMAAVIAGCTTIIAVDVNPRRLEIARECGATDVLLATDDVASAIRDITGERGVDAGLDATGIAAVFPVLLQSLAVRGHAALVGAPPPGDLAHIDLNPLLGRGVRISTVLEGDAQPQVFIPELARLLASGRLPVDRIVSTFPFERINEAVAAACSGSAVKAVLRVANRPA</sequence>